<dbReference type="InterPro" id="IPR001680">
    <property type="entry name" value="WD40_rpt"/>
</dbReference>
<protein>
    <submittedName>
        <fullName evidence="5">EMAP like 6</fullName>
    </submittedName>
</protein>
<accession>A0A3Q3FEP0</accession>
<dbReference type="Proteomes" id="UP000261660">
    <property type="component" value="Unplaced"/>
</dbReference>
<dbReference type="SMART" id="SM00320">
    <property type="entry name" value="WD40"/>
    <property type="match status" value="8"/>
</dbReference>
<dbReference type="AlphaFoldDB" id="A0A3Q3FEP0"/>
<sequence>AGRLFWVRPVRESGRRSASLTPPPSPKIINCSPRETTSASSNCSASRPGGNRCVCRVVFNDLSVNRCVCRVVFNDLSVNRCVCRVVFNDLSVNRCVCRVVFNDLSVNRCVCVCVCSSCCVQELVLEHVFGYRGFDCRNNLHYLNDGADIIFHTAAAVIIQNLSAGTQSFYLEHTDDILCLTVNQHPKYQNIIATGQIGECLAPSIHVWDAMTKQTLSILRCSHAKGVGYVNFSATGKLLLSVGVEPEHTITVWRWQEGSKVTSKGGHAERILVVEFRPDSDSQFVSVGIKHIKFWTLVGGSLVYKKGVIGSVEDGRMQTMLSVAFGANNLTFTGAINGDVFVWREHFLIRVVAKAHSGPVFTMYTTLRDGLIVTGGKDVKVTVGKTFSTLVCFIGRGREALGSGDEALQSNAASNTMINGHTQGGIWGLATHPFKDVFISKLLNKVSLGHPAKCTSYSPNGEMVSIGMENGEFIVLLVNSLTVWGKKRDRSVAIQDIRFSPDNRFLAVGSVESAVDFYDLSLGPSLNRIGYCKDIPGFVIQIDFSADSKHIQVTKASNLDYLVRFNPNKLTVDIDCIDLGVTLCFVFSSILGDEVLGVWPRNTEKADVNCACVSHAGLNLVTGDDFGLIKLFEFPCSEKFAKHKRYFGHSAHVTNIRFSCDDKYVISAGGSDFYFWAFILL</sequence>
<keyword evidence="6" id="KW-1185">Reference proteome</keyword>
<evidence type="ECO:0000259" key="4">
    <source>
        <dbReference type="Pfam" id="PF23414"/>
    </source>
</evidence>
<evidence type="ECO:0000259" key="3">
    <source>
        <dbReference type="Pfam" id="PF23409"/>
    </source>
</evidence>
<reference evidence="5" key="2">
    <citation type="submission" date="2025-09" db="UniProtKB">
        <authorList>
            <consortium name="Ensembl"/>
        </authorList>
    </citation>
    <scope>IDENTIFICATION</scope>
</reference>
<dbReference type="InterPro" id="IPR050630">
    <property type="entry name" value="WD_repeat_EMAP"/>
</dbReference>
<dbReference type="FunFam" id="2.130.10.10:FF:000042">
    <property type="entry name" value="echinoderm microtubule-associated protein-like 6 isoform X1"/>
    <property type="match status" value="1"/>
</dbReference>
<evidence type="ECO:0000256" key="2">
    <source>
        <dbReference type="ARBA" id="ARBA00022737"/>
    </source>
</evidence>
<dbReference type="GO" id="GO:0005874">
    <property type="term" value="C:microtubule"/>
    <property type="evidence" value="ECO:0007669"/>
    <property type="project" value="UniProtKB-KW"/>
</dbReference>
<dbReference type="InterPro" id="IPR055439">
    <property type="entry name" value="Beta-prop_EML_1st"/>
</dbReference>
<dbReference type="InterPro" id="IPR036322">
    <property type="entry name" value="WD40_repeat_dom_sf"/>
</dbReference>
<dbReference type="GO" id="GO:0008017">
    <property type="term" value="F:microtubule binding"/>
    <property type="evidence" value="ECO:0007669"/>
    <property type="project" value="TreeGrafter"/>
</dbReference>
<feature type="domain" description="EML-like first beta-propeller" evidence="3">
    <location>
        <begin position="166"/>
        <end position="382"/>
    </location>
</feature>
<keyword evidence="2" id="KW-0677">Repeat</keyword>
<dbReference type="GeneTree" id="ENSGT00940000155564"/>
<dbReference type="Pfam" id="PF03451">
    <property type="entry name" value="HELP"/>
    <property type="match status" value="1"/>
</dbReference>
<reference evidence="5" key="1">
    <citation type="submission" date="2025-08" db="UniProtKB">
        <authorList>
            <consortium name="Ensembl"/>
        </authorList>
    </citation>
    <scope>IDENTIFICATION</scope>
</reference>
<evidence type="ECO:0000313" key="6">
    <source>
        <dbReference type="Proteomes" id="UP000261660"/>
    </source>
</evidence>
<dbReference type="InterPro" id="IPR015943">
    <property type="entry name" value="WD40/YVTN_repeat-like_dom_sf"/>
</dbReference>
<keyword evidence="1" id="KW-0853">WD repeat</keyword>
<dbReference type="Pfam" id="PF23414">
    <property type="entry name" value="Beta-prop_EML_2"/>
    <property type="match status" value="1"/>
</dbReference>
<dbReference type="Ensembl" id="ENSLBET00000018687.1">
    <property type="protein sequence ID" value="ENSLBEP00000017698.1"/>
    <property type="gene ID" value="ENSLBEG00000013617.1"/>
</dbReference>
<dbReference type="Gene3D" id="2.130.10.10">
    <property type="entry name" value="YVTN repeat-like/Quinoprotein amine dehydrogenase"/>
    <property type="match status" value="2"/>
</dbReference>
<proteinExistence type="predicted"/>
<dbReference type="SUPFAM" id="SSF50978">
    <property type="entry name" value="WD40 repeat-like"/>
    <property type="match status" value="2"/>
</dbReference>
<evidence type="ECO:0000313" key="5">
    <source>
        <dbReference type="Ensembl" id="ENSLBEP00000017698.1"/>
    </source>
</evidence>
<organism evidence="5 6">
    <name type="scientific">Labrus bergylta</name>
    <name type="common">ballan wrasse</name>
    <dbReference type="NCBI Taxonomy" id="56723"/>
    <lineage>
        <taxon>Eukaryota</taxon>
        <taxon>Metazoa</taxon>
        <taxon>Chordata</taxon>
        <taxon>Craniata</taxon>
        <taxon>Vertebrata</taxon>
        <taxon>Euteleostomi</taxon>
        <taxon>Actinopterygii</taxon>
        <taxon>Neopterygii</taxon>
        <taxon>Teleostei</taxon>
        <taxon>Neoteleostei</taxon>
        <taxon>Acanthomorphata</taxon>
        <taxon>Eupercaria</taxon>
        <taxon>Labriformes</taxon>
        <taxon>Labridae</taxon>
        <taxon>Labrus</taxon>
    </lineage>
</organism>
<dbReference type="PANTHER" id="PTHR13720:SF33">
    <property type="entry name" value="HELP DOMAIN-CONTAINING PROTEIN"/>
    <property type="match status" value="1"/>
</dbReference>
<feature type="domain" description="EML-like second beta-propeller" evidence="4">
    <location>
        <begin position="440"/>
        <end position="672"/>
    </location>
</feature>
<dbReference type="Pfam" id="PF23409">
    <property type="entry name" value="Beta-prop_EML"/>
    <property type="match status" value="1"/>
</dbReference>
<dbReference type="InterPro" id="IPR005108">
    <property type="entry name" value="HELP"/>
</dbReference>
<name>A0A3Q3FEP0_9LABR</name>
<dbReference type="InterPro" id="IPR055442">
    <property type="entry name" value="Beta-prop_EML-like_2nd"/>
</dbReference>
<evidence type="ECO:0000256" key="1">
    <source>
        <dbReference type="ARBA" id="ARBA00022574"/>
    </source>
</evidence>
<dbReference type="PANTHER" id="PTHR13720">
    <property type="entry name" value="WD-40 REPEAT PROTEIN"/>
    <property type="match status" value="1"/>
</dbReference>